<sequence length="317" mass="36929">MSDITVTIDWVRHGFSCANILQHTSMVTNILRPLITQDAALSDIGVRQAAILNEKVLSSELKDRYDIICCSHLRRAMETALFAFNNPDKAQNLVVVPYISEVRQGIARALSLDRENQSLGIDELIKHWDELKPIFNFNVDFSIINNQKFSDYANEDYDKFIKFVLPEIISKIDEKNKPGDGNYKIVIVSHNHFIRQHIEKNHNITDLKELKNTETWREKFNFVVNDEKTGLIKEYINPDTCDNKTCQIYPGKNPSCGEISMDRCKKFQHTMYNKFVPDTINIEKCELPEKQSQNGGSFYYHKYIKYKQKYLLLSKLY</sequence>
<dbReference type="Gene3D" id="3.40.50.1240">
    <property type="entry name" value="Phosphoglycerate mutase-like"/>
    <property type="match status" value="1"/>
</dbReference>
<dbReference type="PANTHER" id="PTHR48100">
    <property type="entry name" value="BROAD-SPECIFICITY PHOSPHATASE YOR283W-RELATED"/>
    <property type="match status" value="1"/>
</dbReference>
<dbReference type="InterPro" id="IPR050275">
    <property type="entry name" value="PGM_Phosphatase"/>
</dbReference>
<evidence type="ECO:0000313" key="1">
    <source>
        <dbReference type="EMBL" id="ARF11197.1"/>
    </source>
</evidence>
<dbReference type="SUPFAM" id="SSF53254">
    <property type="entry name" value="Phosphoglycerate mutase-like"/>
    <property type="match status" value="1"/>
</dbReference>
<accession>A0A1V0SHK5</accession>
<name>A0A1V0SHK5_9VIRU</name>
<organism evidence="1">
    <name type="scientific">Klosneuvirus KNV1</name>
    <dbReference type="NCBI Taxonomy" id="1977640"/>
    <lineage>
        <taxon>Viruses</taxon>
        <taxon>Varidnaviria</taxon>
        <taxon>Bamfordvirae</taxon>
        <taxon>Nucleocytoviricota</taxon>
        <taxon>Megaviricetes</taxon>
        <taxon>Imitervirales</taxon>
        <taxon>Mimiviridae</taxon>
        <taxon>Klosneuvirinae</taxon>
        <taxon>Klosneuvirus</taxon>
    </lineage>
</organism>
<proteinExistence type="predicted"/>
<dbReference type="PANTHER" id="PTHR48100:SF1">
    <property type="entry name" value="HISTIDINE PHOSPHATASE FAMILY PROTEIN-RELATED"/>
    <property type="match status" value="1"/>
</dbReference>
<protein>
    <submittedName>
        <fullName evidence="1">Histidine phosphatase superfamily branch 1</fullName>
    </submittedName>
</protein>
<dbReference type="EMBL" id="KY684108">
    <property type="protein sequence ID" value="ARF11197.1"/>
    <property type="molecule type" value="Genomic_DNA"/>
</dbReference>
<dbReference type="GO" id="GO:0016791">
    <property type="term" value="F:phosphatase activity"/>
    <property type="evidence" value="ECO:0007669"/>
    <property type="project" value="TreeGrafter"/>
</dbReference>
<reference evidence="1" key="1">
    <citation type="journal article" date="2017" name="Science">
        <title>Giant viruses with an expanded complement of translation system components.</title>
        <authorList>
            <person name="Schulz F."/>
            <person name="Yutin N."/>
            <person name="Ivanova N.N."/>
            <person name="Ortega D.R."/>
            <person name="Lee T.K."/>
            <person name="Vierheilig J."/>
            <person name="Daims H."/>
            <person name="Horn M."/>
            <person name="Wagner M."/>
            <person name="Jensen G.J."/>
            <person name="Kyrpides N.C."/>
            <person name="Koonin E.V."/>
            <person name="Woyke T."/>
        </authorList>
    </citation>
    <scope>NUCLEOTIDE SEQUENCE</scope>
    <source>
        <strain evidence="1">KNV1</strain>
    </source>
</reference>
<gene>
    <name evidence="1" type="ORF">Klosneuvirus_1_54</name>
</gene>
<dbReference type="InterPro" id="IPR029033">
    <property type="entry name" value="His_PPase_superfam"/>
</dbReference>